<accession>A0A146LMQ4</accession>
<feature type="compositionally biased region" description="Polar residues" evidence="1">
    <location>
        <begin position="113"/>
        <end position="130"/>
    </location>
</feature>
<feature type="compositionally biased region" description="Polar residues" evidence="1">
    <location>
        <begin position="30"/>
        <end position="46"/>
    </location>
</feature>
<name>A0A146LMQ4_LYGHE</name>
<sequence>MLGTRLKSWMEAHIVRAKKKQNRKGKNDKSSASANQQDEASESKSGGCSLRKDSSEYSVGEGAGCRPSMTSDGSKGHLSSESKGHLSSESKGHLSSESKGNLSSEASKVHLSSPESAYSTGYSTDGTSPGASIPPEYYINLRTGKHYVQASTGNAGVSGAETVAPRSGLTVPRGLGALPPAPPTSPRHA</sequence>
<evidence type="ECO:0000256" key="1">
    <source>
        <dbReference type="SAM" id="MobiDB-lite"/>
    </source>
</evidence>
<feature type="compositionally biased region" description="Basic residues" evidence="1">
    <location>
        <begin position="15"/>
        <end position="26"/>
    </location>
</feature>
<feature type="compositionally biased region" description="Pro residues" evidence="1">
    <location>
        <begin position="179"/>
        <end position="189"/>
    </location>
</feature>
<evidence type="ECO:0000313" key="2">
    <source>
        <dbReference type="EMBL" id="JAQ08082.1"/>
    </source>
</evidence>
<feature type="non-terminal residue" evidence="2">
    <location>
        <position position="189"/>
    </location>
</feature>
<reference evidence="2" key="1">
    <citation type="journal article" date="2016" name="Gigascience">
        <title>De novo construction of an expanded transcriptome assembly for the western tarnished plant bug, Lygus hesperus.</title>
        <authorList>
            <person name="Tassone E.E."/>
            <person name="Geib S.M."/>
            <person name="Hall B."/>
            <person name="Fabrick J.A."/>
            <person name="Brent C.S."/>
            <person name="Hull J.J."/>
        </authorList>
    </citation>
    <scope>NUCLEOTIDE SEQUENCE</scope>
</reference>
<feature type="region of interest" description="Disordered" evidence="1">
    <location>
        <begin position="156"/>
        <end position="189"/>
    </location>
</feature>
<protein>
    <submittedName>
        <fullName evidence="2">Uncharacterized protein</fullName>
    </submittedName>
</protein>
<gene>
    <name evidence="2" type="ORF">g.28673</name>
</gene>
<dbReference type="AlphaFoldDB" id="A0A146LMQ4"/>
<feature type="region of interest" description="Disordered" evidence="1">
    <location>
        <begin position="1"/>
        <end position="136"/>
    </location>
</feature>
<dbReference type="EMBL" id="GDHC01010547">
    <property type="protein sequence ID" value="JAQ08082.1"/>
    <property type="molecule type" value="Transcribed_RNA"/>
</dbReference>
<proteinExistence type="predicted"/>
<feature type="compositionally biased region" description="Basic and acidic residues" evidence="1">
    <location>
        <begin position="74"/>
        <end position="96"/>
    </location>
</feature>
<organism evidence="2">
    <name type="scientific">Lygus hesperus</name>
    <name type="common">Western plant bug</name>
    <dbReference type="NCBI Taxonomy" id="30085"/>
    <lineage>
        <taxon>Eukaryota</taxon>
        <taxon>Metazoa</taxon>
        <taxon>Ecdysozoa</taxon>
        <taxon>Arthropoda</taxon>
        <taxon>Hexapoda</taxon>
        <taxon>Insecta</taxon>
        <taxon>Pterygota</taxon>
        <taxon>Neoptera</taxon>
        <taxon>Paraneoptera</taxon>
        <taxon>Hemiptera</taxon>
        <taxon>Heteroptera</taxon>
        <taxon>Panheteroptera</taxon>
        <taxon>Cimicomorpha</taxon>
        <taxon>Miridae</taxon>
        <taxon>Mirini</taxon>
        <taxon>Lygus</taxon>
    </lineage>
</organism>